<dbReference type="AlphaFoldDB" id="A0A1Y2BWM7"/>
<dbReference type="OrthoDB" id="409543at2759"/>
<sequence>MDDDKQKTPAPHNKSPTCSPIRRRRRLTFLIALFILALWFWFQTSTAYHHFALPTDTDLSKALIRTVTVTKTVTEAYSNPTARPTPEQPHIRQITNQTHLNISSLLLKSSVPITQYKKQIPNLILRTWKTSSRSEIFNPNTTKTNTSDIPAWFQSWEALNPQHVQLIFSNSESDRFVEGFFSSWVVQSYYRLPRTVMRSDLVRYLLLYYFGGIYTDMDTQCLQPIYKWTAGRDGVSVLIGVENARGRRDNLNQWTIGAAAGHPLLAMVVWDVVNGIHKLSDEELRDPGRLLYITGPGVWKPAVYRYLEEVVGIDGVRDVSFLWDGERLFDDIMILGKTLLSPLNPENPKALSIHYGTGKLEGGWKTINDTSILYIPNHLSSLRSYELFEQSVEGWTHKPLLNSIVSSKNPPTSSNIQIPKQIAQIWWTSDSSLLSSFYQRIQSSWIRLNPGYTYTLFEDTKMDAWIKKYASDHEKKVYFKAGLLHQRVGVFKILWLIKSGGVFADIDTECLHPIDTWRLGLDGVGLAVGIQNQTQTPLPHIAKHTIFSAPNHPLLVSYFKTRLAPFISSTSKKQLRATLPYKLLHHDWFDAHLFTYLREKGGIDLPKQLPNCSWECTVRVGDVVLFGQSMFRPDDLDRNISLVKNYDLVWHRERTWSVGWPELEADFEEKVGDNEKGK</sequence>
<name>A0A1Y2BWM7_9FUNG</name>
<gene>
    <name evidence="3" type="ORF">BCR33DRAFT_768817</name>
</gene>
<comment type="caution">
    <text evidence="3">The sequence shown here is derived from an EMBL/GenBank/DDBJ whole genome shotgun (WGS) entry which is preliminary data.</text>
</comment>
<dbReference type="STRING" id="329046.A0A1Y2BWM7"/>
<dbReference type="Gene3D" id="3.90.550.20">
    <property type="match status" value="2"/>
</dbReference>
<proteinExistence type="inferred from homology"/>
<organism evidence="3 4">
    <name type="scientific">Rhizoclosmatium globosum</name>
    <dbReference type="NCBI Taxonomy" id="329046"/>
    <lineage>
        <taxon>Eukaryota</taxon>
        <taxon>Fungi</taxon>
        <taxon>Fungi incertae sedis</taxon>
        <taxon>Chytridiomycota</taxon>
        <taxon>Chytridiomycota incertae sedis</taxon>
        <taxon>Chytridiomycetes</taxon>
        <taxon>Chytridiales</taxon>
        <taxon>Chytriomycetaceae</taxon>
        <taxon>Rhizoclosmatium</taxon>
    </lineage>
</organism>
<dbReference type="InterPro" id="IPR029044">
    <property type="entry name" value="Nucleotide-diphossugar_trans"/>
</dbReference>
<evidence type="ECO:0008006" key="5">
    <source>
        <dbReference type="Google" id="ProtNLM"/>
    </source>
</evidence>
<keyword evidence="2" id="KW-1133">Transmembrane helix</keyword>
<evidence type="ECO:0000256" key="1">
    <source>
        <dbReference type="ARBA" id="ARBA00009003"/>
    </source>
</evidence>
<comment type="similarity">
    <text evidence="1">Belongs to the glycosyltransferase 32 family.</text>
</comment>
<dbReference type="GO" id="GO:0006487">
    <property type="term" value="P:protein N-linked glycosylation"/>
    <property type="evidence" value="ECO:0007669"/>
    <property type="project" value="TreeGrafter"/>
</dbReference>
<dbReference type="PANTHER" id="PTHR31834">
    <property type="entry name" value="INITIATION-SPECIFIC ALPHA-1,6-MANNOSYLTRANSFERASE"/>
    <property type="match status" value="1"/>
</dbReference>
<evidence type="ECO:0000256" key="2">
    <source>
        <dbReference type="SAM" id="Phobius"/>
    </source>
</evidence>
<keyword evidence="4" id="KW-1185">Reference proteome</keyword>
<dbReference type="EMBL" id="MCGO01000041">
    <property type="protein sequence ID" value="ORY39064.1"/>
    <property type="molecule type" value="Genomic_DNA"/>
</dbReference>
<protein>
    <recommendedName>
        <fullName evidence="5">Alpha 1,4-glycosyltransferase domain-containing protein</fullName>
    </recommendedName>
</protein>
<reference evidence="3 4" key="1">
    <citation type="submission" date="2016-07" db="EMBL/GenBank/DDBJ databases">
        <title>Pervasive Adenine N6-methylation of Active Genes in Fungi.</title>
        <authorList>
            <consortium name="DOE Joint Genome Institute"/>
            <person name="Mondo S.J."/>
            <person name="Dannebaum R.O."/>
            <person name="Kuo R.C."/>
            <person name="Labutti K."/>
            <person name="Haridas S."/>
            <person name="Kuo A."/>
            <person name="Salamov A."/>
            <person name="Ahrendt S.R."/>
            <person name="Lipzen A."/>
            <person name="Sullivan W."/>
            <person name="Andreopoulos W.B."/>
            <person name="Clum A."/>
            <person name="Lindquist E."/>
            <person name="Daum C."/>
            <person name="Ramamoorthy G.K."/>
            <person name="Gryganskyi A."/>
            <person name="Culley D."/>
            <person name="Magnuson J.K."/>
            <person name="James T.Y."/>
            <person name="O'Malley M.A."/>
            <person name="Stajich J.E."/>
            <person name="Spatafora J.W."/>
            <person name="Visel A."/>
            <person name="Grigoriev I.V."/>
        </authorList>
    </citation>
    <scope>NUCLEOTIDE SEQUENCE [LARGE SCALE GENOMIC DNA]</scope>
    <source>
        <strain evidence="3 4">JEL800</strain>
    </source>
</reference>
<accession>A0A1Y2BWM7</accession>
<dbReference type="Pfam" id="PF04488">
    <property type="entry name" value="Gly_transf_sug"/>
    <property type="match status" value="2"/>
</dbReference>
<keyword evidence="2" id="KW-0812">Transmembrane</keyword>
<keyword evidence="2" id="KW-0472">Membrane</keyword>
<evidence type="ECO:0000313" key="4">
    <source>
        <dbReference type="Proteomes" id="UP000193642"/>
    </source>
</evidence>
<dbReference type="Proteomes" id="UP000193642">
    <property type="component" value="Unassembled WGS sequence"/>
</dbReference>
<dbReference type="GO" id="GO:0000136">
    <property type="term" value="C:mannan polymerase complex"/>
    <property type="evidence" value="ECO:0007669"/>
    <property type="project" value="TreeGrafter"/>
</dbReference>
<dbReference type="GO" id="GO:0000009">
    <property type="term" value="F:alpha-1,6-mannosyltransferase activity"/>
    <property type="evidence" value="ECO:0007669"/>
    <property type="project" value="InterPro"/>
</dbReference>
<evidence type="ECO:0000313" key="3">
    <source>
        <dbReference type="EMBL" id="ORY39064.1"/>
    </source>
</evidence>
<dbReference type="InterPro" id="IPR039367">
    <property type="entry name" value="Och1-like"/>
</dbReference>
<feature type="transmembrane region" description="Helical" evidence="2">
    <location>
        <begin position="27"/>
        <end position="42"/>
    </location>
</feature>
<dbReference type="SUPFAM" id="SSF53448">
    <property type="entry name" value="Nucleotide-diphospho-sugar transferases"/>
    <property type="match status" value="2"/>
</dbReference>
<dbReference type="InterPro" id="IPR007577">
    <property type="entry name" value="GlycoTrfase_DXD_sugar-bd_CS"/>
</dbReference>
<dbReference type="PANTHER" id="PTHR31834:SF1">
    <property type="entry name" value="INITIATION-SPECIFIC ALPHA-1,6-MANNOSYLTRANSFERASE"/>
    <property type="match status" value="1"/>
</dbReference>